<organism evidence="3">
    <name type="scientific">Chromera velia CCMP2878</name>
    <dbReference type="NCBI Taxonomy" id="1169474"/>
    <lineage>
        <taxon>Eukaryota</taxon>
        <taxon>Sar</taxon>
        <taxon>Alveolata</taxon>
        <taxon>Colpodellida</taxon>
        <taxon>Chromeraceae</taxon>
        <taxon>Chromera</taxon>
    </lineage>
</organism>
<accession>A0A0G4EZ42</accession>
<dbReference type="EMBL" id="CDMZ01000018">
    <property type="protein sequence ID" value="CEM04577.1"/>
    <property type="molecule type" value="Genomic_DNA"/>
</dbReference>
<sequence>MDMRWARARRTKRITKDTGGNHIMELNRERRRLGSQFSKSPTIRDPRSLFISNVDPEVGHVEIEEFLEYYYGLGTCLVKLYHDKGTGGHKGYGHVHFVDPIQATSALLNFNGVKFGKSNIALSERYTSDYLERQSGAGSTTRRAIASKEF</sequence>
<dbReference type="AlphaFoldDB" id="A0A0G4EZ42"/>
<dbReference type="GO" id="GO:0003723">
    <property type="term" value="F:RNA binding"/>
    <property type="evidence" value="ECO:0007669"/>
    <property type="project" value="UniProtKB-UniRule"/>
</dbReference>
<evidence type="ECO:0000313" key="3">
    <source>
        <dbReference type="EMBL" id="CEM04577.1"/>
    </source>
</evidence>
<evidence type="ECO:0000259" key="2">
    <source>
        <dbReference type="PROSITE" id="PS50102"/>
    </source>
</evidence>
<dbReference type="InterPro" id="IPR000504">
    <property type="entry name" value="RRM_dom"/>
</dbReference>
<dbReference type="SUPFAM" id="SSF54928">
    <property type="entry name" value="RNA-binding domain, RBD"/>
    <property type="match status" value="1"/>
</dbReference>
<evidence type="ECO:0000256" key="1">
    <source>
        <dbReference type="PROSITE-ProRule" id="PRU00176"/>
    </source>
</evidence>
<dbReference type="InterPro" id="IPR035979">
    <property type="entry name" value="RBD_domain_sf"/>
</dbReference>
<dbReference type="VEuPathDB" id="CryptoDB:Cvel_14341"/>
<dbReference type="Pfam" id="PF00076">
    <property type="entry name" value="RRM_1"/>
    <property type="match status" value="1"/>
</dbReference>
<dbReference type="Gene3D" id="3.30.70.330">
    <property type="match status" value="1"/>
</dbReference>
<gene>
    <name evidence="3" type="ORF">Cvel_14341</name>
</gene>
<keyword evidence="1" id="KW-0694">RNA-binding</keyword>
<dbReference type="InterPro" id="IPR012677">
    <property type="entry name" value="Nucleotide-bd_a/b_plait_sf"/>
</dbReference>
<dbReference type="CDD" id="cd00590">
    <property type="entry name" value="RRM_SF"/>
    <property type="match status" value="1"/>
</dbReference>
<dbReference type="PROSITE" id="PS50102">
    <property type="entry name" value="RRM"/>
    <property type="match status" value="1"/>
</dbReference>
<dbReference type="PhylomeDB" id="A0A0G4EZ42"/>
<name>A0A0G4EZ42_9ALVE</name>
<feature type="domain" description="RRM" evidence="2">
    <location>
        <begin position="47"/>
        <end position="127"/>
    </location>
</feature>
<dbReference type="SMART" id="SM00360">
    <property type="entry name" value="RRM"/>
    <property type="match status" value="1"/>
</dbReference>
<reference evidence="3" key="1">
    <citation type="submission" date="2014-11" db="EMBL/GenBank/DDBJ databases">
        <authorList>
            <person name="Otto D Thomas"/>
            <person name="Naeem Raeece"/>
        </authorList>
    </citation>
    <scope>NUCLEOTIDE SEQUENCE</scope>
</reference>
<proteinExistence type="predicted"/>
<protein>
    <recommendedName>
        <fullName evidence="2">RRM domain-containing protein</fullName>
    </recommendedName>
</protein>